<dbReference type="GO" id="GO:0016747">
    <property type="term" value="F:acyltransferase activity, transferring groups other than amino-acyl groups"/>
    <property type="evidence" value="ECO:0007669"/>
    <property type="project" value="InterPro"/>
</dbReference>
<evidence type="ECO:0000256" key="1">
    <source>
        <dbReference type="SAM" id="Phobius"/>
    </source>
</evidence>
<dbReference type="Pfam" id="PF00583">
    <property type="entry name" value="Acetyltransf_1"/>
    <property type="match status" value="1"/>
</dbReference>
<feature type="domain" description="N-acetyltransferase" evidence="2">
    <location>
        <begin position="102"/>
        <end position="242"/>
    </location>
</feature>
<keyword evidence="1" id="KW-0472">Membrane</keyword>
<dbReference type="Gene3D" id="3.40.630.30">
    <property type="match status" value="1"/>
</dbReference>
<dbReference type="SUPFAM" id="SSF55729">
    <property type="entry name" value="Acyl-CoA N-acyltransferases (Nat)"/>
    <property type="match status" value="1"/>
</dbReference>
<reference evidence="3" key="2">
    <citation type="journal article" date="2021" name="PeerJ">
        <title>Extensive microbial diversity within the chicken gut microbiome revealed by metagenomics and culture.</title>
        <authorList>
            <person name="Gilroy R."/>
            <person name="Ravi A."/>
            <person name="Getino M."/>
            <person name="Pursley I."/>
            <person name="Horton D.L."/>
            <person name="Alikhan N.F."/>
            <person name="Baker D."/>
            <person name="Gharbi K."/>
            <person name="Hall N."/>
            <person name="Watson M."/>
            <person name="Adriaenssens E.M."/>
            <person name="Foster-Nyarko E."/>
            <person name="Jarju S."/>
            <person name="Secka A."/>
            <person name="Antonio M."/>
            <person name="Oren A."/>
            <person name="Chaudhuri R.R."/>
            <person name="La Ragione R."/>
            <person name="Hildebrand F."/>
            <person name="Pallen M.J."/>
        </authorList>
    </citation>
    <scope>NUCLEOTIDE SEQUENCE</scope>
    <source>
        <strain evidence="3">CHK176-6737</strain>
    </source>
</reference>
<dbReference type="CDD" id="cd04301">
    <property type="entry name" value="NAT_SF"/>
    <property type="match status" value="1"/>
</dbReference>
<dbReference type="AlphaFoldDB" id="A0A9D1SN61"/>
<accession>A0A9D1SN61</accession>
<feature type="transmembrane region" description="Helical" evidence="1">
    <location>
        <begin position="20"/>
        <end position="42"/>
    </location>
</feature>
<dbReference type="EMBL" id="DVNM01000021">
    <property type="protein sequence ID" value="HIU69122.1"/>
    <property type="molecule type" value="Genomic_DNA"/>
</dbReference>
<comment type="caution">
    <text evidence="3">The sequence shown here is derived from an EMBL/GenBank/DDBJ whole genome shotgun (WGS) entry which is preliminary data.</text>
</comment>
<organism evidence="3 4">
    <name type="scientific">Candidatus Scybalenecus merdavium</name>
    <dbReference type="NCBI Taxonomy" id="2840939"/>
    <lineage>
        <taxon>Bacteria</taxon>
        <taxon>Bacillati</taxon>
        <taxon>Bacillota</taxon>
        <taxon>Clostridia</taxon>
        <taxon>Eubacteriales</taxon>
        <taxon>Oscillospiraceae</taxon>
        <taxon>Oscillospiraceae incertae sedis</taxon>
        <taxon>Candidatus Scybalenecus</taxon>
    </lineage>
</organism>
<evidence type="ECO:0000313" key="3">
    <source>
        <dbReference type="EMBL" id="HIU69122.1"/>
    </source>
</evidence>
<proteinExistence type="predicted"/>
<sequence>MIRQAENLEMLRRYVKRDLFSVRICALARAYGFTYSFVSFYVQLSGDRVTALLSDLEGDLTISALEDADREELAAFVAVRAHRSVLTDCTFSLPGRVQNGSVMLRAAAADCAPSGLGKDVPLHTPGLTELFAFMEYDGQSFEAWYADLNHRIRHGCAQVFSIEENGQIVSAAVLAFVDGNTAVLTSVRTHPSARGRGFGSRLVAGICRAFGGQVYLMCENSSIVPFYERLGFHKTENWRMCL</sequence>
<keyword evidence="1" id="KW-1133">Transmembrane helix</keyword>
<evidence type="ECO:0000259" key="2">
    <source>
        <dbReference type="PROSITE" id="PS51186"/>
    </source>
</evidence>
<protein>
    <submittedName>
        <fullName evidence="3">GNAT family N-acetyltransferase</fullName>
    </submittedName>
</protein>
<evidence type="ECO:0000313" key="4">
    <source>
        <dbReference type="Proteomes" id="UP000824125"/>
    </source>
</evidence>
<dbReference type="InterPro" id="IPR016181">
    <property type="entry name" value="Acyl_CoA_acyltransferase"/>
</dbReference>
<keyword evidence="1" id="KW-0812">Transmembrane</keyword>
<name>A0A9D1SN61_9FIRM</name>
<reference evidence="3" key="1">
    <citation type="submission" date="2020-10" db="EMBL/GenBank/DDBJ databases">
        <authorList>
            <person name="Gilroy R."/>
        </authorList>
    </citation>
    <scope>NUCLEOTIDE SEQUENCE</scope>
    <source>
        <strain evidence="3">CHK176-6737</strain>
    </source>
</reference>
<dbReference type="InterPro" id="IPR000182">
    <property type="entry name" value="GNAT_dom"/>
</dbReference>
<dbReference type="PROSITE" id="PS51186">
    <property type="entry name" value="GNAT"/>
    <property type="match status" value="1"/>
</dbReference>
<gene>
    <name evidence="3" type="ORF">IAD23_04115</name>
</gene>
<dbReference type="Proteomes" id="UP000824125">
    <property type="component" value="Unassembled WGS sequence"/>
</dbReference>